<evidence type="ECO:0000256" key="4">
    <source>
        <dbReference type="ARBA" id="ARBA00022679"/>
    </source>
</evidence>
<keyword evidence="8" id="KW-0902">Two-component regulatory system</keyword>
<comment type="catalytic activity">
    <reaction evidence="1">
        <text>ATP + protein L-histidine = ADP + protein N-phospho-L-histidine.</text>
        <dbReference type="EC" id="2.7.13.3"/>
    </reaction>
</comment>
<gene>
    <name evidence="12" type="ORF">ACFLIM_36055</name>
</gene>
<dbReference type="Pfam" id="PF07730">
    <property type="entry name" value="HisKA_3"/>
    <property type="match status" value="1"/>
</dbReference>
<dbReference type="SUPFAM" id="SSF55874">
    <property type="entry name" value="ATPase domain of HSP90 chaperone/DNA topoisomerase II/histidine kinase"/>
    <property type="match status" value="1"/>
</dbReference>
<evidence type="ECO:0000256" key="2">
    <source>
        <dbReference type="ARBA" id="ARBA00012438"/>
    </source>
</evidence>
<feature type="transmembrane region" description="Helical" evidence="9">
    <location>
        <begin position="96"/>
        <end position="116"/>
    </location>
</feature>
<feature type="transmembrane region" description="Helical" evidence="9">
    <location>
        <begin position="66"/>
        <end position="84"/>
    </location>
</feature>
<keyword evidence="9" id="KW-1133">Transmembrane helix</keyword>
<evidence type="ECO:0000313" key="12">
    <source>
        <dbReference type="EMBL" id="MFG1708629.1"/>
    </source>
</evidence>
<keyword evidence="9" id="KW-0472">Membrane</keyword>
<reference evidence="12 13" key="1">
    <citation type="submission" date="2024-10" db="EMBL/GenBank/DDBJ databases">
        <authorList>
            <person name="Topkara A.R."/>
            <person name="Saygin H."/>
        </authorList>
    </citation>
    <scope>NUCLEOTIDE SEQUENCE [LARGE SCALE GENOMIC DNA]</scope>
    <source>
        <strain evidence="12 13">M3C6</strain>
    </source>
</reference>
<dbReference type="Pfam" id="PF02518">
    <property type="entry name" value="HATPase_c"/>
    <property type="match status" value="1"/>
</dbReference>
<dbReference type="InterPro" id="IPR036890">
    <property type="entry name" value="HATPase_C_sf"/>
</dbReference>
<dbReference type="InterPro" id="IPR011712">
    <property type="entry name" value="Sig_transdc_His_kin_sub3_dim/P"/>
</dbReference>
<keyword evidence="5" id="KW-0547">Nucleotide-binding</keyword>
<accession>A0ABW7ANH4</accession>
<dbReference type="Gene3D" id="3.30.565.10">
    <property type="entry name" value="Histidine kinase-like ATPase, C-terminal domain"/>
    <property type="match status" value="1"/>
</dbReference>
<evidence type="ECO:0000256" key="7">
    <source>
        <dbReference type="ARBA" id="ARBA00022840"/>
    </source>
</evidence>
<evidence type="ECO:0000256" key="9">
    <source>
        <dbReference type="SAM" id="Phobius"/>
    </source>
</evidence>
<dbReference type="Gene3D" id="1.20.5.1930">
    <property type="match status" value="1"/>
</dbReference>
<keyword evidence="9" id="KW-0812">Transmembrane</keyword>
<keyword evidence="4" id="KW-0808">Transferase</keyword>
<keyword evidence="6 12" id="KW-0418">Kinase</keyword>
<dbReference type="EC" id="2.7.13.3" evidence="2"/>
<keyword evidence="3" id="KW-0597">Phosphoprotein</keyword>
<dbReference type="EMBL" id="JBICRM010000029">
    <property type="protein sequence ID" value="MFG1708629.1"/>
    <property type="molecule type" value="Genomic_DNA"/>
</dbReference>
<name>A0ABW7ANH4_9ACTN</name>
<dbReference type="GO" id="GO:0016301">
    <property type="term" value="F:kinase activity"/>
    <property type="evidence" value="ECO:0007669"/>
    <property type="project" value="UniProtKB-KW"/>
</dbReference>
<feature type="transmembrane region" description="Helical" evidence="9">
    <location>
        <begin position="35"/>
        <end position="59"/>
    </location>
</feature>
<evidence type="ECO:0000259" key="10">
    <source>
        <dbReference type="Pfam" id="PF02518"/>
    </source>
</evidence>
<dbReference type="InterPro" id="IPR050482">
    <property type="entry name" value="Sensor_HK_TwoCompSys"/>
</dbReference>
<evidence type="ECO:0000256" key="5">
    <source>
        <dbReference type="ARBA" id="ARBA00022741"/>
    </source>
</evidence>
<organism evidence="12 13">
    <name type="scientific">Nonomuraea marmarensis</name>
    <dbReference type="NCBI Taxonomy" id="3351344"/>
    <lineage>
        <taxon>Bacteria</taxon>
        <taxon>Bacillati</taxon>
        <taxon>Actinomycetota</taxon>
        <taxon>Actinomycetes</taxon>
        <taxon>Streptosporangiales</taxon>
        <taxon>Streptosporangiaceae</taxon>
        <taxon>Nonomuraea</taxon>
    </lineage>
</organism>
<evidence type="ECO:0000256" key="6">
    <source>
        <dbReference type="ARBA" id="ARBA00022777"/>
    </source>
</evidence>
<dbReference type="RefSeq" id="WP_393172859.1">
    <property type="nucleotide sequence ID" value="NZ_JBICRM010000029.1"/>
</dbReference>
<dbReference type="InterPro" id="IPR003594">
    <property type="entry name" value="HATPase_dom"/>
</dbReference>
<proteinExistence type="predicted"/>
<protein>
    <recommendedName>
        <fullName evidence="2">histidine kinase</fullName>
        <ecNumber evidence="2">2.7.13.3</ecNumber>
    </recommendedName>
</protein>
<evidence type="ECO:0000256" key="3">
    <source>
        <dbReference type="ARBA" id="ARBA00022553"/>
    </source>
</evidence>
<dbReference type="CDD" id="cd16917">
    <property type="entry name" value="HATPase_UhpB-NarQ-NarX-like"/>
    <property type="match status" value="1"/>
</dbReference>
<evidence type="ECO:0000256" key="1">
    <source>
        <dbReference type="ARBA" id="ARBA00000085"/>
    </source>
</evidence>
<comment type="caution">
    <text evidence="12">The sequence shown here is derived from an EMBL/GenBank/DDBJ whole genome shotgun (WGS) entry which is preliminary data.</text>
</comment>
<dbReference type="PANTHER" id="PTHR24421">
    <property type="entry name" value="NITRATE/NITRITE SENSOR PROTEIN NARX-RELATED"/>
    <property type="match status" value="1"/>
</dbReference>
<evidence type="ECO:0000259" key="11">
    <source>
        <dbReference type="Pfam" id="PF07730"/>
    </source>
</evidence>
<keyword evidence="7" id="KW-0067">ATP-binding</keyword>
<evidence type="ECO:0000313" key="13">
    <source>
        <dbReference type="Proteomes" id="UP001603978"/>
    </source>
</evidence>
<evidence type="ECO:0000256" key="8">
    <source>
        <dbReference type="ARBA" id="ARBA00023012"/>
    </source>
</evidence>
<feature type="domain" description="Histidine kinase/HSP90-like ATPase" evidence="10">
    <location>
        <begin position="254"/>
        <end position="341"/>
    </location>
</feature>
<dbReference type="PANTHER" id="PTHR24421:SF10">
    <property type="entry name" value="NITRATE_NITRITE SENSOR PROTEIN NARQ"/>
    <property type="match status" value="1"/>
</dbReference>
<sequence length="344" mass="36736">MDVGAFGLIVIASVAVALRRHFPIPALLATDAATLGWLLAGYPGRAMTAAPLIACYTVTALRGWRWGLVAVVLNSITATVAVGLPLRTRLLEEPVINAVAVTVAAFALGTAVYWYGEQQAATREKLAREARAREQETLRIAADERVRIAREVHDVCAHSMAAISVQAGAALHVIEQQPGQAIEALTAIKKLSDEGLTEVRAILGTLRGGDEPTPTRSGLHRLDALLETAHAAGLRTELTISGDALPLPRAVDVTAYRIIQESLTNVRRHARARSVVISISYELRQLTLVVRDDGQAKAPHVNGSGHGLRGMRERVAALDGDFSAAPHRAGGFEVRCVLPLPEQA</sequence>
<dbReference type="Proteomes" id="UP001603978">
    <property type="component" value="Unassembled WGS sequence"/>
</dbReference>
<keyword evidence="13" id="KW-1185">Reference proteome</keyword>
<feature type="domain" description="Signal transduction histidine kinase subgroup 3 dimerisation and phosphoacceptor" evidence="11">
    <location>
        <begin position="144"/>
        <end position="209"/>
    </location>
</feature>